<dbReference type="GO" id="GO:0008170">
    <property type="term" value="F:N-methyltransferase activity"/>
    <property type="evidence" value="ECO:0007669"/>
    <property type="project" value="InterPro"/>
</dbReference>
<evidence type="ECO:0000259" key="8">
    <source>
        <dbReference type="Pfam" id="PF12161"/>
    </source>
</evidence>
<evidence type="ECO:0000256" key="1">
    <source>
        <dbReference type="ARBA" id="ARBA00011900"/>
    </source>
</evidence>
<dbReference type="AlphaFoldDB" id="A0A644W2Y3"/>
<dbReference type="InterPro" id="IPR051537">
    <property type="entry name" value="DNA_Adenine_Mtase"/>
</dbReference>
<evidence type="ECO:0000256" key="6">
    <source>
        <dbReference type="ARBA" id="ARBA00047942"/>
    </source>
</evidence>
<dbReference type="Gene3D" id="3.40.50.150">
    <property type="entry name" value="Vaccinia Virus protein VP39"/>
    <property type="match status" value="1"/>
</dbReference>
<dbReference type="InterPro" id="IPR004546">
    <property type="entry name" value="Restrct_endonuc_T1M"/>
</dbReference>
<name>A0A644W2Y3_9ZZZZ</name>
<dbReference type="Pfam" id="PF12161">
    <property type="entry name" value="HsdM_N"/>
    <property type="match status" value="1"/>
</dbReference>
<comment type="caution">
    <text evidence="9">The sequence shown here is derived from an EMBL/GenBank/DDBJ whole genome shotgun (WGS) entry which is preliminary data.</text>
</comment>
<dbReference type="InterPro" id="IPR022749">
    <property type="entry name" value="D12N6_MeTrfase_N"/>
</dbReference>
<dbReference type="PRINTS" id="PR00507">
    <property type="entry name" value="N12N6MTFRASE"/>
</dbReference>
<dbReference type="EC" id="2.1.1.72" evidence="1"/>
<keyword evidence="5" id="KW-0680">Restriction system</keyword>
<comment type="catalytic activity">
    <reaction evidence="6">
        <text>a 2'-deoxyadenosine in DNA + S-adenosyl-L-methionine = an N(6)-methyl-2'-deoxyadenosine in DNA + S-adenosyl-L-homocysteine + H(+)</text>
        <dbReference type="Rhea" id="RHEA:15197"/>
        <dbReference type="Rhea" id="RHEA-COMP:12418"/>
        <dbReference type="Rhea" id="RHEA-COMP:12419"/>
        <dbReference type="ChEBI" id="CHEBI:15378"/>
        <dbReference type="ChEBI" id="CHEBI:57856"/>
        <dbReference type="ChEBI" id="CHEBI:59789"/>
        <dbReference type="ChEBI" id="CHEBI:90615"/>
        <dbReference type="ChEBI" id="CHEBI:90616"/>
        <dbReference type="EC" id="2.1.1.72"/>
    </reaction>
</comment>
<accession>A0A644W2Y3</accession>
<dbReference type="GO" id="GO:0003677">
    <property type="term" value="F:DNA binding"/>
    <property type="evidence" value="ECO:0007669"/>
    <property type="project" value="InterPro"/>
</dbReference>
<dbReference type="EMBL" id="VSSQ01000582">
    <property type="protein sequence ID" value="MPL97947.1"/>
    <property type="molecule type" value="Genomic_DNA"/>
</dbReference>
<feature type="domain" description="N6 adenine-specific DNA methyltransferase N-terminal" evidence="8">
    <location>
        <begin position="13"/>
        <end position="172"/>
    </location>
</feature>
<dbReference type="Pfam" id="PF02384">
    <property type="entry name" value="N6_Mtase"/>
    <property type="match status" value="1"/>
</dbReference>
<reference evidence="9" key="1">
    <citation type="submission" date="2019-08" db="EMBL/GenBank/DDBJ databases">
        <authorList>
            <person name="Kucharzyk K."/>
            <person name="Murdoch R.W."/>
            <person name="Higgins S."/>
            <person name="Loffler F."/>
        </authorList>
    </citation>
    <scope>NUCLEOTIDE SEQUENCE</scope>
</reference>
<keyword evidence="3" id="KW-0808">Transferase</keyword>
<feature type="domain" description="DNA methylase adenine-specific" evidence="7">
    <location>
        <begin position="182"/>
        <end position="506"/>
    </location>
</feature>
<dbReference type="Gene3D" id="1.20.1260.30">
    <property type="match status" value="1"/>
</dbReference>
<dbReference type="PROSITE" id="PS00092">
    <property type="entry name" value="N6_MTASE"/>
    <property type="match status" value="1"/>
</dbReference>
<dbReference type="SUPFAM" id="SSF53335">
    <property type="entry name" value="S-adenosyl-L-methionine-dependent methyltransferases"/>
    <property type="match status" value="1"/>
</dbReference>
<gene>
    <name evidence="9" type="ORF">SDC9_44144</name>
</gene>
<sequence length="547" mass="62593">MTNKEQQQQQQQLGKTLWDIADTLRGAMNPDDFRDYMLSFLFLRYLSFNYEEAAKKELGSDYPKLPEKDKRIPLSVWYSANKADVQEFEKQMRRKVHYVIKPQHLWSNITEMARTQNGELLVTLEDGFRYIENESFESTFQGLFSEINLNSEKLGKTSTDRNKKLCTIIQKIAEGIADFSTDSDTLGDAYEYLIGQFAAGSGKKAGEFYTPQQISTILSEIVTLDSQDPTMGKKKKFDKVLDFACGSGSLLLNVRKRIKENGGSVGKIYGQEKNITTYNLARMNMLLHGMKDTEFEIFHGDTLLNQWNMLNEMNPAKKVEFDAIVANPPFSLRWEPDDTLADDFRFKSYGLAPKSAADFAFLLHGFHFLGKEGVMAIILPHGVLFRGGAEERIRTKLLKDNHIDTVIGLPSNLFYSTGIPVCIVVLKKCKKQDDVLFINAAEHYKPGKRQNTLREGDNGDPNDIQKIIETYKYRPEHIERYARRVSMDEIEKNGYNLNISRYVSTSVDEIKIDLKEVNTKLTEINKSIKTNTDKHNEFLKELGLPPI</sequence>
<evidence type="ECO:0000256" key="4">
    <source>
        <dbReference type="ARBA" id="ARBA00022691"/>
    </source>
</evidence>
<keyword evidence="2" id="KW-0489">Methyltransferase</keyword>
<dbReference type="InterPro" id="IPR038333">
    <property type="entry name" value="T1MK-like_N_sf"/>
</dbReference>
<evidence type="ECO:0000313" key="9">
    <source>
        <dbReference type="EMBL" id="MPL97947.1"/>
    </source>
</evidence>
<dbReference type="GO" id="GO:0032259">
    <property type="term" value="P:methylation"/>
    <property type="evidence" value="ECO:0007669"/>
    <property type="project" value="UniProtKB-KW"/>
</dbReference>
<dbReference type="GO" id="GO:0009307">
    <property type="term" value="P:DNA restriction-modification system"/>
    <property type="evidence" value="ECO:0007669"/>
    <property type="project" value="UniProtKB-KW"/>
</dbReference>
<dbReference type="GO" id="GO:0009007">
    <property type="term" value="F:site-specific DNA-methyltransferase (adenine-specific) activity"/>
    <property type="evidence" value="ECO:0007669"/>
    <property type="project" value="UniProtKB-EC"/>
</dbReference>
<dbReference type="InterPro" id="IPR002052">
    <property type="entry name" value="DNA_methylase_N6_adenine_CS"/>
</dbReference>
<dbReference type="NCBIfam" id="TIGR00497">
    <property type="entry name" value="hsdM"/>
    <property type="match status" value="1"/>
</dbReference>
<dbReference type="PANTHER" id="PTHR42933">
    <property type="entry name" value="SLR6095 PROTEIN"/>
    <property type="match status" value="1"/>
</dbReference>
<organism evidence="9">
    <name type="scientific">bioreactor metagenome</name>
    <dbReference type="NCBI Taxonomy" id="1076179"/>
    <lineage>
        <taxon>unclassified sequences</taxon>
        <taxon>metagenomes</taxon>
        <taxon>ecological metagenomes</taxon>
    </lineage>
</organism>
<evidence type="ECO:0000256" key="5">
    <source>
        <dbReference type="ARBA" id="ARBA00022747"/>
    </source>
</evidence>
<keyword evidence="4" id="KW-0949">S-adenosyl-L-methionine</keyword>
<evidence type="ECO:0000256" key="3">
    <source>
        <dbReference type="ARBA" id="ARBA00022679"/>
    </source>
</evidence>
<dbReference type="InterPro" id="IPR003356">
    <property type="entry name" value="DNA_methylase_A-5"/>
</dbReference>
<evidence type="ECO:0000259" key="7">
    <source>
        <dbReference type="Pfam" id="PF02384"/>
    </source>
</evidence>
<dbReference type="InterPro" id="IPR029063">
    <property type="entry name" value="SAM-dependent_MTases_sf"/>
</dbReference>
<evidence type="ECO:0000256" key="2">
    <source>
        <dbReference type="ARBA" id="ARBA00022603"/>
    </source>
</evidence>
<dbReference type="PANTHER" id="PTHR42933:SF1">
    <property type="entry name" value="SITE-SPECIFIC DNA-METHYLTRANSFERASE (ADENINE-SPECIFIC)"/>
    <property type="match status" value="1"/>
</dbReference>
<protein>
    <recommendedName>
        <fullName evidence="1">site-specific DNA-methyltransferase (adenine-specific)</fullName>
        <ecNumber evidence="1">2.1.1.72</ecNumber>
    </recommendedName>
</protein>
<proteinExistence type="predicted"/>